<organism evidence="1 2">
    <name type="scientific">Mycoplasmopsis fermentans (strain M64)</name>
    <name type="common">Mycoplasma fermentans</name>
    <dbReference type="NCBI Taxonomy" id="943945"/>
    <lineage>
        <taxon>Bacteria</taxon>
        <taxon>Bacillati</taxon>
        <taxon>Mycoplasmatota</taxon>
        <taxon>Mycoplasmoidales</taxon>
        <taxon>Metamycoplasmataceae</taxon>
        <taxon>Mycoplasmopsis</taxon>
    </lineage>
</organism>
<dbReference type="Proteomes" id="UP000007473">
    <property type="component" value="Chromosome"/>
</dbReference>
<evidence type="ECO:0000313" key="2">
    <source>
        <dbReference type="Proteomes" id="UP000007473"/>
    </source>
</evidence>
<gene>
    <name evidence="1" type="ordered locus">MfeM64YM_0988</name>
</gene>
<evidence type="ECO:0000313" key="1">
    <source>
        <dbReference type="EMBL" id="ADV34983.1"/>
    </source>
</evidence>
<reference evidence="1 2" key="1">
    <citation type="journal article" date="2011" name="J. Bacteriol.">
        <title>Genome sequence of the repetitive-sequence-rich Mycoplasma fermentans strain M64.</title>
        <authorList>
            <person name="Shu H.W."/>
            <person name="Liu T.T."/>
            <person name="Chang H.Y."/>
            <person name="Liu Y.M."/>
            <person name="Wu K.M."/>
            <person name="Shu H.Y."/>
            <person name="Tsai S.F."/>
            <person name="Hsiao K.J."/>
            <person name="Hu W.S."/>
            <person name="Ng W.V."/>
        </authorList>
    </citation>
    <scope>NUCLEOTIDE SEQUENCE [LARGE SCALE GENOMIC DNA]</scope>
    <source>
        <strain evidence="1 2">M64</strain>
    </source>
</reference>
<sequence length="24" mass="2983">MKNEEEKIYQKLIKEYEILVALEK</sequence>
<accession>A0AB32XCY2</accession>
<name>A0AB32XCY2_MYCFM</name>
<dbReference type="AlphaFoldDB" id="A0AB32XCY2"/>
<dbReference type="KEGG" id="mfm:MfeM64YM_0988"/>
<protein>
    <submittedName>
        <fullName evidence="1">Uncharacterized protein</fullName>
    </submittedName>
</protein>
<proteinExistence type="predicted"/>
<dbReference type="EMBL" id="CP002458">
    <property type="protein sequence ID" value="ADV34983.1"/>
    <property type="molecule type" value="Genomic_DNA"/>
</dbReference>